<comment type="caution">
    <text evidence="9">The sequence shown here is derived from an EMBL/GenBank/DDBJ whole genome shotgun (WGS) entry which is preliminary data.</text>
</comment>
<dbReference type="PANTHER" id="PTHR30193:SF37">
    <property type="entry name" value="INNER MEMBRANE ABC TRANSPORTER PERMEASE PROTEIN YCJO"/>
    <property type="match status" value="1"/>
</dbReference>
<dbReference type="Pfam" id="PF00528">
    <property type="entry name" value="BPD_transp_1"/>
    <property type="match status" value="1"/>
</dbReference>
<feature type="transmembrane region" description="Helical" evidence="7">
    <location>
        <begin position="179"/>
        <end position="202"/>
    </location>
</feature>
<name>A0ABW1X4W1_9ACTN</name>
<feature type="transmembrane region" description="Helical" evidence="7">
    <location>
        <begin position="103"/>
        <end position="123"/>
    </location>
</feature>
<sequence length="346" mass="38130">MSSPALGPALGQPAGGGTPASVARGKRVHGNPFIPWLFLAPYLLLFMLFVLVPAGYGLWISLHDWDFTLPGRPWVGAENYTNLFDPESVAYDDFWNGMKNTGLFTLMSVPLLITVPLLLALLLNRQFPGRTFFRAMFFAPYVLGVAVIGLMWRYLLDGNFGIVNRLLHTNIQWTTDQPWAWIALVGVTVWWTMGFNAIIYLAGLGDIPPEQYEAASLDGANTWQQFRNITLPGLRPVLIFIMITTILASANMFGQSYMITTGGPAQSTQTAIMVMTDLGFKQNRAGQAAAESYLLALCLGLVSLLQFWLMRDKDAAAARKVAKAADRRRAKGVQVDGSVEASREFA</sequence>
<dbReference type="CDD" id="cd06261">
    <property type="entry name" value="TM_PBP2"/>
    <property type="match status" value="1"/>
</dbReference>
<evidence type="ECO:0000256" key="4">
    <source>
        <dbReference type="ARBA" id="ARBA00022692"/>
    </source>
</evidence>
<dbReference type="InterPro" id="IPR051393">
    <property type="entry name" value="ABC_transporter_permease"/>
</dbReference>
<dbReference type="RefSeq" id="WP_343885917.1">
    <property type="nucleotide sequence ID" value="NZ_BAAAKI010000011.1"/>
</dbReference>
<keyword evidence="5 7" id="KW-1133">Transmembrane helix</keyword>
<reference evidence="10" key="1">
    <citation type="journal article" date="2019" name="Int. J. Syst. Evol. Microbiol.">
        <title>The Global Catalogue of Microorganisms (GCM) 10K type strain sequencing project: providing services to taxonomists for standard genome sequencing and annotation.</title>
        <authorList>
            <consortium name="The Broad Institute Genomics Platform"/>
            <consortium name="The Broad Institute Genome Sequencing Center for Infectious Disease"/>
            <person name="Wu L."/>
            <person name="Ma J."/>
        </authorList>
    </citation>
    <scope>NUCLEOTIDE SEQUENCE [LARGE SCALE GENOMIC DNA]</scope>
    <source>
        <strain evidence="10">CGMCC 1.15277</strain>
    </source>
</reference>
<evidence type="ECO:0000256" key="3">
    <source>
        <dbReference type="ARBA" id="ARBA00022475"/>
    </source>
</evidence>
<organism evidence="9 10">
    <name type="scientific">Luteococcus sanguinis</name>
    <dbReference type="NCBI Taxonomy" id="174038"/>
    <lineage>
        <taxon>Bacteria</taxon>
        <taxon>Bacillati</taxon>
        <taxon>Actinomycetota</taxon>
        <taxon>Actinomycetes</taxon>
        <taxon>Propionibacteriales</taxon>
        <taxon>Propionibacteriaceae</taxon>
        <taxon>Luteococcus</taxon>
    </lineage>
</organism>
<gene>
    <name evidence="9" type="ORF">ACFP57_07930</name>
</gene>
<dbReference type="Gene3D" id="1.10.3720.10">
    <property type="entry name" value="MetI-like"/>
    <property type="match status" value="1"/>
</dbReference>
<dbReference type="PROSITE" id="PS50928">
    <property type="entry name" value="ABC_TM1"/>
    <property type="match status" value="1"/>
</dbReference>
<keyword evidence="6 7" id="KW-0472">Membrane</keyword>
<feature type="transmembrane region" description="Helical" evidence="7">
    <location>
        <begin position="237"/>
        <end position="254"/>
    </location>
</feature>
<keyword evidence="4 7" id="KW-0812">Transmembrane</keyword>
<evidence type="ECO:0000256" key="6">
    <source>
        <dbReference type="ARBA" id="ARBA00023136"/>
    </source>
</evidence>
<keyword evidence="3" id="KW-1003">Cell membrane</keyword>
<feature type="transmembrane region" description="Helical" evidence="7">
    <location>
        <begin position="135"/>
        <end position="155"/>
    </location>
</feature>
<dbReference type="PANTHER" id="PTHR30193">
    <property type="entry name" value="ABC TRANSPORTER PERMEASE PROTEIN"/>
    <property type="match status" value="1"/>
</dbReference>
<comment type="subcellular location">
    <subcellularLocation>
        <location evidence="1 7">Cell membrane</location>
        <topology evidence="1 7">Multi-pass membrane protein</topology>
    </subcellularLocation>
</comment>
<evidence type="ECO:0000256" key="7">
    <source>
        <dbReference type="RuleBase" id="RU363032"/>
    </source>
</evidence>
<dbReference type="SUPFAM" id="SSF161098">
    <property type="entry name" value="MetI-like"/>
    <property type="match status" value="1"/>
</dbReference>
<feature type="transmembrane region" description="Helical" evidence="7">
    <location>
        <begin position="293"/>
        <end position="310"/>
    </location>
</feature>
<dbReference type="InterPro" id="IPR000515">
    <property type="entry name" value="MetI-like"/>
</dbReference>
<dbReference type="EMBL" id="JBHSUA010000016">
    <property type="protein sequence ID" value="MFC6396911.1"/>
    <property type="molecule type" value="Genomic_DNA"/>
</dbReference>
<evidence type="ECO:0000313" key="9">
    <source>
        <dbReference type="EMBL" id="MFC6396911.1"/>
    </source>
</evidence>
<evidence type="ECO:0000313" key="10">
    <source>
        <dbReference type="Proteomes" id="UP001596266"/>
    </source>
</evidence>
<keyword evidence="10" id="KW-1185">Reference proteome</keyword>
<evidence type="ECO:0000256" key="2">
    <source>
        <dbReference type="ARBA" id="ARBA00022448"/>
    </source>
</evidence>
<feature type="transmembrane region" description="Helical" evidence="7">
    <location>
        <begin position="33"/>
        <end position="59"/>
    </location>
</feature>
<comment type="similarity">
    <text evidence="7">Belongs to the binding-protein-dependent transport system permease family.</text>
</comment>
<proteinExistence type="inferred from homology"/>
<evidence type="ECO:0000256" key="5">
    <source>
        <dbReference type="ARBA" id="ARBA00022989"/>
    </source>
</evidence>
<dbReference type="Proteomes" id="UP001596266">
    <property type="component" value="Unassembled WGS sequence"/>
</dbReference>
<feature type="domain" description="ABC transmembrane type-1" evidence="8">
    <location>
        <begin position="98"/>
        <end position="306"/>
    </location>
</feature>
<keyword evidence="2 7" id="KW-0813">Transport</keyword>
<evidence type="ECO:0000259" key="8">
    <source>
        <dbReference type="PROSITE" id="PS50928"/>
    </source>
</evidence>
<evidence type="ECO:0000256" key="1">
    <source>
        <dbReference type="ARBA" id="ARBA00004651"/>
    </source>
</evidence>
<protein>
    <submittedName>
        <fullName evidence="9">Carbohydrate ABC transporter permease</fullName>
    </submittedName>
</protein>
<dbReference type="InterPro" id="IPR035906">
    <property type="entry name" value="MetI-like_sf"/>
</dbReference>
<accession>A0ABW1X4W1</accession>